<feature type="non-terminal residue" evidence="1">
    <location>
        <position position="90"/>
    </location>
</feature>
<name>A0AAW1VGS0_9CUCU</name>
<protein>
    <recommendedName>
        <fullName evidence="3">Transposase</fullName>
    </recommendedName>
</protein>
<sequence>MTFLDNICDEVEKFCDVAFSSSELYVETRSSTVKRDNGDLKKLMDWLSNHPPFPKLGVMMSISTEIMEIKKYYISQKMSSEDISKYRNRR</sequence>
<gene>
    <name evidence="1" type="ORF">WA026_017387</name>
</gene>
<accession>A0AAW1VGS0</accession>
<proteinExistence type="predicted"/>
<reference evidence="1 2" key="1">
    <citation type="submission" date="2023-03" db="EMBL/GenBank/DDBJ databases">
        <title>Genome insight into feeding habits of ladybird beetles.</title>
        <authorList>
            <person name="Li H.-S."/>
            <person name="Huang Y.-H."/>
            <person name="Pang H."/>
        </authorList>
    </citation>
    <scope>NUCLEOTIDE SEQUENCE [LARGE SCALE GENOMIC DNA]</scope>
    <source>
        <strain evidence="1">SYSU_2023b</strain>
        <tissue evidence="1">Whole body</tissue>
    </source>
</reference>
<dbReference type="EMBL" id="JARQZJ010000131">
    <property type="protein sequence ID" value="KAK9891903.1"/>
    <property type="molecule type" value="Genomic_DNA"/>
</dbReference>
<keyword evidence="2" id="KW-1185">Reference proteome</keyword>
<evidence type="ECO:0008006" key="3">
    <source>
        <dbReference type="Google" id="ProtNLM"/>
    </source>
</evidence>
<dbReference type="Proteomes" id="UP001431783">
    <property type="component" value="Unassembled WGS sequence"/>
</dbReference>
<comment type="caution">
    <text evidence="1">The sequence shown here is derived from an EMBL/GenBank/DDBJ whole genome shotgun (WGS) entry which is preliminary data.</text>
</comment>
<organism evidence="1 2">
    <name type="scientific">Henosepilachna vigintioctopunctata</name>
    <dbReference type="NCBI Taxonomy" id="420089"/>
    <lineage>
        <taxon>Eukaryota</taxon>
        <taxon>Metazoa</taxon>
        <taxon>Ecdysozoa</taxon>
        <taxon>Arthropoda</taxon>
        <taxon>Hexapoda</taxon>
        <taxon>Insecta</taxon>
        <taxon>Pterygota</taxon>
        <taxon>Neoptera</taxon>
        <taxon>Endopterygota</taxon>
        <taxon>Coleoptera</taxon>
        <taxon>Polyphaga</taxon>
        <taxon>Cucujiformia</taxon>
        <taxon>Coccinelloidea</taxon>
        <taxon>Coccinellidae</taxon>
        <taxon>Epilachninae</taxon>
        <taxon>Epilachnini</taxon>
        <taxon>Henosepilachna</taxon>
    </lineage>
</organism>
<evidence type="ECO:0000313" key="1">
    <source>
        <dbReference type="EMBL" id="KAK9891903.1"/>
    </source>
</evidence>
<dbReference type="AlphaFoldDB" id="A0AAW1VGS0"/>
<evidence type="ECO:0000313" key="2">
    <source>
        <dbReference type="Proteomes" id="UP001431783"/>
    </source>
</evidence>